<dbReference type="InParanoid" id="A8XYB0"/>
<comment type="subcellular location">
    <subcellularLocation>
        <location evidence="1">Secreted</location>
    </subcellularLocation>
</comment>
<organism evidence="8 9">
    <name type="scientific">Caenorhabditis briggsae</name>
    <dbReference type="NCBI Taxonomy" id="6238"/>
    <lineage>
        <taxon>Eukaryota</taxon>
        <taxon>Metazoa</taxon>
        <taxon>Ecdysozoa</taxon>
        <taxon>Nematoda</taxon>
        <taxon>Chromadorea</taxon>
        <taxon>Rhabditida</taxon>
        <taxon>Rhabditina</taxon>
        <taxon>Rhabditomorpha</taxon>
        <taxon>Rhabditoidea</taxon>
        <taxon>Rhabditidae</taxon>
        <taxon>Peloderinae</taxon>
        <taxon>Caenorhabditis</taxon>
    </lineage>
</organism>
<dbReference type="Proteomes" id="UP000008549">
    <property type="component" value="Unassembled WGS sequence"/>
</dbReference>
<keyword evidence="9" id="KW-1185">Reference proteome</keyword>
<name>A8XYB0_CAEBR</name>
<gene>
    <name evidence="10" type="primary">tig-3</name>
    <name evidence="8" type="synonym">Cbr-tig-3</name>
    <name evidence="10" type="ORF">CBG20656</name>
    <name evidence="8" type="ORF">CBG_20656</name>
</gene>
<sequence>MTPDGTTSDCFQYHLNSLDHEVISTSFFINSKKANISITIYEIDEAFGDWRYIDRMEIREVVENENIEIGNTFRNWIKSRQPNRMIKLEIKDLFSYKPLDSREVLNSAPHFEVTVFKPNQFVDGKSNCDGCCITPFYVNFTEIGWNDWILYPPGFWGNYCSGSCNEKSDDNYEIMKSLVTDQSLIPKPTCAPNYYGSIDIIIALSSVDIRRTRAHGMRALSCSCL</sequence>
<evidence type="ECO:0000256" key="6">
    <source>
        <dbReference type="RuleBase" id="RU000354"/>
    </source>
</evidence>
<dbReference type="HOGENOM" id="CLU_084302_0_0_1"/>
<protein>
    <submittedName>
        <fullName evidence="8">Protein CBR-TIG-3</fullName>
    </submittedName>
</protein>
<evidence type="ECO:0000313" key="8">
    <source>
        <dbReference type="EMBL" id="CAP37627.2"/>
    </source>
</evidence>
<dbReference type="GO" id="GO:0008083">
    <property type="term" value="F:growth factor activity"/>
    <property type="evidence" value="ECO:0007669"/>
    <property type="project" value="UniProtKB-KW"/>
</dbReference>
<dbReference type="GO" id="GO:0007178">
    <property type="term" value="P:cell surface receptor protein serine/threonine kinase signaling pathway"/>
    <property type="evidence" value="ECO:0000318"/>
    <property type="project" value="GO_Central"/>
</dbReference>
<evidence type="ECO:0000313" key="10">
    <source>
        <dbReference type="WormBase" id="CBG20656"/>
    </source>
</evidence>
<keyword evidence="3" id="KW-0964">Secreted</keyword>
<dbReference type="STRING" id="6238.A8XYB0"/>
<dbReference type="AlphaFoldDB" id="A8XYB0"/>
<evidence type="ECO:0000313" key="9">
    <source>
        <dbReference type="Proteomes" id="UP000008549"/>
    </source>
</evidence>
<dbReference type="PROSITE" id="PS00250">
    <property type="entry name" value="TGF_BETA_1"/>
    <property type="match status" value="1"/>
</dbReference>
<dbReference type="OMA" id="TEIGWND"/>
<keyword evidence="5" id="KW-1015">Disulfide bond</keyword>
<dbReference type="SMART" id="SM00204">
    <property type="entry name" value="TGFB"/>
    <property type="match status" value="1"/>
</dbReference>
<dbReference type="GO" id="GO:0005615">
    <property type="term" value="C:extracellular space"/>
    <property type="evidence" value="ECO:0000318"/>
    <property type="project" value="GO_Central"/>
</dbReference>
<dbReference type="SUPFAM" id="SSF57501">
    <property type="entry name" value="Cystine-knot cytokines"/>
    <property type="match status" value="1"/>
</dbReference>
<dbReference type="Gene3D" id="2.10.90.10">
    <property type="entry name" value="Cystine-knot cytokines"/>
    <property type="match status" value="1"/>
</dbReference>
<dbReference type="GO" id="GO:0005125">
    <property type="term" value="F:cytokine activity"/>
    <property type="evidence" value="ECO:0000318"/>
    <property type="project" value="GO_Central"/>
</dbReference>
<evidence type="ECO:0000256" key="2">
    <source>
        <dbReference type="ARBA" id="ARBA00006656"/>
    </source>
</evidence>
<dbReference type="FunFam" id="2.10.90.10:FF:000077">
    <property type="entry name" value="TransformIng Growth factor beta family"/>
    <property type="match status" value="1"/>
</dbReference>
<reference evidence="8 9" key="2">
    <citation type="journal article" date="2011" name="PLoS Genet.">
        <title>Caenorhabditis briggsae recombinant inbred line genotypes reveal inter-strain incompatibility and the evolution of recombination.</title>
        <authorList>
            <person name="Ross J.A."/>
            <person name="Koboldt D.C."/>
            <person name="Staisch J.E."/>
            <person name="Chamberlin H.M."/>
            <person name="Gupta B.P."/>
            <person name="Miller R.D."/>
            <person name="Baird S.E."/>
            <person name="Haag E.S."/>
        </authorList>
    </citation>
    <scope>NUCLEOTIDE SEQUENCE [LARGE SCALE GENOMIC DNA]</scope>
    <source>
        <strain evidence="8 9">AF16</strain>
    </source>
</reference>
<dbReference type="InterPro" id="IPR029034">
    <property type="entry name" value="Cystine-knot_cytokine"/>
</dbReference>
<reference evidence="8 9" key="1">
    <citation type="journal article" date="2003" name="PLoS Biol.">
        <title>The genome sequence of Caenorhabditis briggsae: a platform for comparative genomics.</title>
        <authorList>
            <person name="Stein L.D."/>
            <person name="Bao Z."/>
            <person name="Blasiar D."/>
            <person name="Blumenthal T."/>
            <person name="Brent M.R."/>
            <person name="Chen N."/>
            <person name="Chinwalla A."/>
            <person name="Clarke L."/>
            <person name="Clee C."/>
            <person name="Coghlan A."/>
            <person name="Coulson A."/>
            <person name="D'Eustachio P."/>
            <person name="Fitch D.H."/>
            <person name="Fulton L.A."/>
            <person name="Fulton R.E."/>
            <person name="Griffiths-Jones S."/>
            <person name="Harris T.W."/>
            <person name="Hillier L.W."/>
            <person name="Kamath R."/>
            <person name="Kuwabara P.E."/>
            <person name="Mardis E.R."/>
            <person name="Marra M.A."/>
            <person name="Miner T.L."/>
            <person name="Minx P."/>
            <person name="Mullikin J.C."/>
            <person name="Plumb R.W."/>
            <person name="Rogers J."/>
            <person name="Schein J.E."/>
            <person name="Sohrmann M."/>
            <person name="Spieth J."/>
            <person name="Stajich J.E."/>
            <person name="Wei C."/>
            <person name="Willey D."/>
            <person name="Wilson R.K."/>
            <person name="Durbin R."/>
            <person name="Waterston R.H."/>
        </authorList>
    </citation>
    <scope>NUCLEOTIDE SEQUENCE [LARGE SCALE GENOMIC DNA]</scope>
    <source>
        <strain evidence="8 9">AF16</strain>
    </source>
</reference>
<dbReference type="PROSITE" id="PS51362">
    <property type="entry name" value="TGF_BETA_2"/>
    <property type="match status" value="1"/>
</dbReference>
<dbReference type="eggNOG" id="KOG3900">
    <property type="taxonomic scope" value="Eukaryota"/>
</dbReference>
<dbReference type="PANTHER" id="PTHR11848">
    <property type="entry name" value="TGF-BETA FAMILY"/>
    <property type="match status" value="1"/>
</dbReference>
<dbReference type="PANTHER" id="PTHR11848:SF309">
    <property type="entry name" value="INHIBIN BETA CHAIN"/>
    <property type="match status" value="1"/>
</dbReference>
<evidence type="ECO:0000256" key="1">
    <source>
        <dbReference type="ARBA" id="ARBA00004613"/>
    </source>
</evidence>
<dbReference type="WormBase" id="CBG20656">
    <property type="protein sequence ID" value="CBP43705"/>
    <property type="gene ID" value="WBGene00039598"/>
    <property type="gene designation" value="Cbr-tig-3"/>
</dbReference>
<dbReference type="Pfam" id="PF00019">
    <property type="entry name" value="TGF_beta"/>
    <property type="match status" value="1"/>
</dbReference>
<dbReference type="InterPro" id="IPR001839">
    <property type="entry name" value="TGF-b_C"/>
</dbReference>
<accession>A8XYB0</accession>
<evidence type="ECO:0000256" key="4">
    <source>
        <dbReference type="ARBA" id="ARBA00023030"/>
    </source>
</evidence>
<keyword evidence="4 6" id="KW-0339">Growth factor</keyword>
<evidence type="ECO:0000256" key="3">
    <source>
        <dbReference type="ARBA" id="ARBA00022525"/>
    </source>
</evidence>
<proteinExistence type="inferred from homology"/>
<evidence type="ECO:0000256" key="5">
    <source>
        <dbReference type="ARBA" id="ARBA00023157"/>
    </source>
</evidence>
<feature type="domain" description="TGF-beta family profile" evidence="7">
    <location>
        <begin position="116"/>
        <end position="225"/>
    </location>
</feature>
<dbReference type="EMBL" id="HE600991">
    <property type="protein sequence ID" value="CAP37627.2"/>
    <property type="molecule type" value="Genomic_DNA"/>
</dbReference>
<evidence type="ECO:0000259" key="7">
    <source>
        <dbReference type="PROSITE" id="PS51362"/>
    </source>
</evidence>
<comment type="similarity">
    <text evidence="2 6">Belongs to the TGF-beta family.</text>
</comment>
<dbReference type="InterPro" id="IPR017948">
    <property type="entry name" value="TGFb_CS"/>
</dbReference>
<dbReference type="InterPro" id="IPR015615">
    <property type="entry name" value="TGF-beta-rel"/>
</dbReference>